<accession>A0AAD8K2U1</accession>
<dbReference type="EMBL" id="JAUHHV010000008">
    <property type="protein sequence ID" value="KAK1414748.1"/>
    <property type="molecule type" value="Genomic_DNA"/>
</dbReference>
<gene>
    <name evidence="1" type="ORF">QVD17_30499</name>
</gene>
<name>A0AAD8K2U1_TARER</name>
<protein>
    <submittedName>
        <fullName evidence="1">Uncharacterized protein</fullName>
    </submittedName>
</protein>
<organism evidence="1 2">
    <name type="scientific">Tagetes erecta</name>
    <name type="common">African marigold</name>
    <dbReference type="NCBI Taxonomy" id="13708"/>
    <lineage>
        <taxon>Eukaryota</taxon>
        <taxon>Viridiplantae</taxon>
        <taxon>Streptophyta</taxon>
        <taxon>Embryophyta</taxon>
        <taxon>Tracheophyta</taxon>
        <taxon>Spermatophyta</taxon>
        <taxon>Magnoliopsida</taxon>
        <taxon>eudicotyledons</taxon>
        <taxon>Gunneridae</taxon>
        <taxon>Pentapetalae</taxon>
        <taxon>asterids</taxon>
        <taxon>campanulids</taxon>
        <taxon>Asterales</taxon>
        <taxon>Asteraceae</taxon>
        <taxon>Asteroideae</taxon>
        <taxon>Heliantheae alliance</taxon>
        <taxon>Tageteae</taxon>
        <taxon>Tagetes</taxon>
    </lineage>
</organism>
<reference evidence="1" key="1">
    <citation type="journal article" date="2023" name="bioRxiv">
        <title>Improved chromosome-level genome assembly for marigold (Tagetes erecta).</title>
        <authorList>
            <person name="Jiang F."/>
            <person name="Yuan L."/>
            <person name="Wang S."/>
            <person name="Wang H."/>
            <person name="Xu D."/>
            <person name="Wang A."/>
            <person name="Fan W."/>
        </authorList>
    </citation>
    <scope>NUCLEOTIDE SEQUENCE</scope>
    <source>
        <strain evidence="1">WSJ</strain>
        <tissue evidence="1">Leaf</tissue>
    </source>
</reference>
<comment type="caution">
    <text evidence="1">The sequence shown here is derived from an EMBL/GenBank/DDBJ whole genome shotgun (WGS) entry which is preliminary data.</text>
</comment>
<dbReference type="AlphaFoldDB" id="A0AAD8K2U1"/>
<evidence type="ECO:0000313" key="2">
    <source>
        <dbReference type="Proteomes" id="UP001229421"/>
    </source>
</evidence>
<evidence type="ECO:0000313" key="1">
    <source>
        <dbReference type="EMBL" id="KAK1414748.1"/>
    </source>
</evidence>
<keyword evidence="2" id="KW-1185">Reference proteome</keyword>
<dbReference type="Proteomes" id="UP001229421">
    <property type="component" value="Unassembled WGS sequence"/>
</dbReference>
<proteinExistence type="predicted"/>
<sequence length="178" mass="20365">MENLKFEPKHNLVACLDESIPETDGYRDMIRFLKRTKYVYAMCAKPVIYARLIKNFWRTAEVIRDDNGVAVVRGNIAREMVLTVSEEVIRHALRIDEDEVGMMDELTMDECKSCFVNMGHPPIFPKSQFYRAKLGKNETAAKIRRANLCLLVSETVCLSSESVSSESVSESAVFFERI</sequence>